<proteinExistence type="predicted"/>
<evidence type="ECO:0000313" key="1">
    <source>
        <dbReference type="EMBL" id="HAE27074.1"/>
    </source>
</evidence>
<protein>
    <submittedName>
        <fullName evidence="1">Uncharacterized protein</fullName>
    </submittedName>
</protein>
<dbReference type="AlphaFoldDB" id="A0A3B9GYK9"/>
<name>A0A3B9GYK9_9PROT</name>
<comment type="caution">
    <text evidence="1">The sequence shown here is derived from an EMBL/GenBank/DDBJ whole genome shotgun (WGS) entry which is preliminary data.</text>
</comment>
<accession>A0A3B9GYK9</accession>
<dbReference type="EMBL" id="DMAN01000171">
    <property type="protein sequence ID" value="HAE27074.1"/>
    <property type="molecule type" value="Genomic_DNA"/>
</dbReference>
<gene>
    <name evidence="1" type="ORF">DCG58_07935</name>
</gene>
<sequence length="60" mass="6653">MCRRRRGVLGGLWQGRAIEGAVEAGRKQIVVTKTVCAAASATKHLQAKFAKHKESFRWNS</sequence>
<reference evidence="1 2" key="1">
    <citation type="journal article" date="2018" name="Nat. Biotechnol.">
        <title>A standardized bacterial taxonomy based on genome phylogeny substantially revises the tree of life.</title>
        <authorList>
            <person name="Parks D.H."/>
            <person name="Chuvochina M."/>
            <person name="Waite D.W."/>
            <person name="Rinke C."/>
            <person name="Skarshewski A."/>
            <person name="Chaumeil P.A."/>
            <person name="Hugenholtz P."/>
        </authorList>
    </citation>
    <scope>NUCLEOTIDE SEQUENCE [LARGE SCALE GENOMIC DNA]</scope>
    <source>
        <strain evidence="1">UBA8733</strain>
    </source>
</reference>
<evidence type="ECO:0000313" key="2">
    <source>
        <dbReference type="Proteomes" id="UP000259610"/>
    </source>
</evidence>
<dbReference type="Proteomes" id="UP000259610">
    <property type="component" value="Unassembled WGS sequence"/>
</dbReference>
<organism evidence="1 2">
    <name type="scientific">Hyphomonas adhaerens</name>
    <dbReference type="NCBI Taxonomy" id="81029"/>
    <lineage>
        <taxon>Bacteria</taxon>
        <taxon>Pseudomonadati</taxon>
        <taxon>Pseudomonadota</taxon>
        <taxon>Alphaproteobacteria</taxon>
        <taxon>Hyphomonadales</taxon>
        <taxon>Hyphomonadaceae</taxon>
        <taxon>Hyphomonas</taxon>
    </lineage>
</organism>